<keyword evidence="2" id="KW-1185">Reference proteome</keyword>
<evidence type="ECO:0000313" key="2">
    <source>
        <dbReference type="Proteomes" id="UP000789366"/>
    </source>
</evidence>
<evidence type="ECO:0000313" key="1">
    <source>
        <dbReference type="EMBL" id="CAG8559065.1"/>
    </source>
</evidence>
<sequence>MPQVNTLTKKNNKSEITEMLKLLNGISSDKIENDSNLITTKILSSQEYQKSDCIAVYLNGPNEFSTESIICDIFIRGKKCYVPCRIGESMEMVKLESLEDYRSIGPNNLDELGFLKQNKQNREIAYLIHLRYLNGSSYDVYLMKCRQWAKPPLAMAPAFDIQILIDNELPVNEYNQNPDIILTPTQIR</sequence>
<organism evidence="1 2">
    <name type="scientific">Cetraspora pellucida</name>
    <dbReference type="NCBI Taxonomy" id="1433469"/>
    <lineage>
        <taxon>Eukaryota</taxon>
        <taxon>Fungi</taxon>
        <taxon>Fungi incertae sedis</taxon>
        <taxon>Mucoromycota</taxon>
        <taxon>Glomeromycotina</taxon>
        <taxon>Glomeromycetes</taxon>
        <taxon>Diversisporales</taxon>
        <taxon>Gigasporaceae</taxon>
        <taxon>Cetraspora</taxon>
    </lineage>
</organism>
<gene>
    <name evidence="1" type="ORF">SPELUC_LOCUS5529</name>
</gene>
<accession>A0ACA9LYX7</accession>
<name>A0ACA9LYX7_9GLOM</name>
<dbReference type="Proteomes" id="UP000789366">
    <property type="component" value="Unassembled WGS sequence"/>
</dbReference>
<dbReference type="EMBL" id="CAJVPW010005703">
    <property type="protein sequence ID" value="CAG8559065.1"/>
    <property type="molecule type" value="Genomic_DNA"/>
</dbReference>
<comment type="caution">
    <text evidence="1">The sequence shown here is derived from an EMBL/GenBank/DDBJ whole genome shotgun (WGS) entry which is preliminary data.</text>
</comment>
<protein>
    <submittedName>
        <fullName evidence="1">4054_t:CDS:1</fullName>
    </submittedName>
</protein>
<reference evidence="1" key="1">
    <citation type="submission" date="2021-06" db="EMBL/GenBank/DDBJ databases">
        <authorList>
            <person name="Kallberg Y."/>
            <person name="Tangrot J."/>
            <person name="Rosling A."/>
        </authorList>
    </citation>
    <scope>NUCLEOTIDE SEQUENCE</scope>
    <source>
        <strain evidence="1">28 12/20/2015</strain>
    </source>
</reference>
<proteinExistence type="predicted"/>